<dbReference type="Pfam" id="PF13649">
    <property type="entry name" value="Methyltransf_25"/>
    <property type="match status" value="1"/>
</dbReference>
<comment type="caution">
    <text evidence="2">The sequence shown here is derived from an EMBL/GenBank/DDBJ whole genome shotgun (WGS) entry which is preliminary data.</text>
</comment>
<dbReference type="Gene3D" id="3.40.50.150">
    <property type="entry name" value="Vaccinia Virus protein VP39"/>
    <property type="match status" value="1"/>
</dbReference>
<reference evidence="2 3" key="1">
    <citation type="submission" date="2016-12" db="EMBL/GenBank/DDBJ databases">
        <title>Draft genome sequences of seven strains of Pseudomonas fluorescens that produce 4-formylaminooxyvinylglycine.</title>
        <authorList>
            <person name="Okrent R.A."/>
            <person name="Manning V.A."/>
            <person name="Trippe K.M."/>
        </authorList>
    </citation>
    <scope>NUCLEOTIDE SEQUENCE [LARGE SCALE GENOMIC DNA]</scope>
    <source>
        <strain evidence="2 3">P5A</strain>
    </source>
</reference>
<protein>
    <recommendedName>
        <fullName evidence="1">Methyltransferase domain-containing protein</fullName>
    </recommendedName>
</protein>
<name>A0A1T2Z8J5_PSEFL</name>
<gene>
    <name evidence="2" type="ORF">BFW87_00505</name>
</gene>
<dbReference type="SUPFAM" id="SSF53335">
    <property type="entry name" value="S-adenosyl-L-methionine-dependent methyltransferases"/>
    <property type="match status" value="1"/>
</dbReference>
<proteinExistence type="predicted"/>
<sequence>MVDMGMFYKLAFGLLRKVSDFWDRLIARRALLLADEPRTVLDSPCGDGRFWSLLAEKSDRRIIAADESPNKLVTAWNINTSKVIKRVRLLRTSAFTIDLSGESVDCIFSMRPFRLVGESSARLNLLREFHRITRDCLIISIEVERNPHLCSNQQSPPEQEKNGDHRILTPPAEIESEFRLAGFIIQQYIVRLPRLDLQRIYILRKHKIHLHLN</sequence>
<dbReference type="OrthoDB" id="7039426at2"/>
<dbReference type="CDD" id="cd02440">
    <property type="entry name" value="AdoMet_MTases"/>
    <property type="match status" value="1"/>
</dbReference>
<dbReference type="RefSeq" id="WP_078738057.1">
    <property type="nucleotide sequence ID" value="NZ_MSDF01000001.1"/>
</dbReference>
<dbReference type="EMBL" id="MSDF01000001">
    <property type="protein sequence ID" value="OPB00925.1"/>
    <property type="molecule type" value="Genomic_DNA"/>
</dbReference>
<evidence type="ECO:0000259" key="1">
    <source>
        <dbReference type="Pfam" id="PF13649"/>
    </source>
</evidence>
<evidence type="ECO:0000313" key="2">
    <source>
        <dbReference type="EMBL" id="OPB00925.1"/>
    </source>
</evidence>
<dbReference type="AlphaFoldDB" id="A0A1T2Z8J5"/>
<organism evidence="2 3">
    <name type="scientific">Pseudomonas fluorescens</name>
    <dbReference type="NCBI Taxonomy" id="294"/>
    <lineage>
        <taxon>Bacteria</taxon>
        <taxon>Pseudomonadati</taxon>
        <taxon>Pseudomonadota</taxon>
        <taxon>Gammaproteobacteria</taxon>
        <taxon>Pseudomonadales</taxon>
        <taxon>Pseudomonadaceae</taxon>
        <taxon>Pseudomonas</taxon>
    </lineage>
</organism>
<feature type="domain" description="Methyltransferase" evidence="1">
    <location>
        <begin position="40"/>
        <end position="134"/>
    </location>
</feature>
<evidence type="ECO:0000313" key="3">
    <source>
        <dbReference type="Proteomes" id="UP000190965"/>
    </source>
</evidence>
<dbReference type="InterPro" id="IPR041698">
    <property type="entry name" value="Methyltransf_25"/>
</dbReference>
<dbReference type="InterPro" id="IPR029063">
    <property type="entry name" value="SAM-dependent_MTases_sf"/>
</dbReference>
<accession>A0A1T2Z8J5</accession>
<dbReference type="Proteomes" id="UP000190965">
    <property type="component" value="Unassembled WGS sequence"/>
</dbReference>